<dbReference type="OrthoDB" id="2689721at2759"/>
<gene>
    <name evidence="2" type="ORF">SCLCIDRAFT_1221509</name>
</gene>
<evidence type="ECO:0000256" key="1">
    <source>
        <dbReference type="SAM" id="SignalP"/>
    </source>
</evidence>
<evidence type="ECO:0000313" key="2">
    <source>
        <dbReference type="EMBL" id="KIM54992.1"/>
    </source>
</evidence>
<feature type="signal peptide" evidence="1">
    <location>
        <begin position="1"/>
        <end position="23"/>
    </location>
</feature>
<name>A0A0C2ZQV8_9AGAM</name>
<proteinExistence type="predicted"/>
<keyword evidence="3" id="KW-1185">Reference proteome</keyword>
<accession>A0A0C2ZQV8</accession>
<organism evidence="2 3">
    <name type="scientific">Scleroderma citrinum Foug A</name>
    <dbReference type="NCBI Taxonomy" id="1036808"/>
    <lineage>
        <taxon>Eukaryota</taxon>
        <taxon>Fungi</taxon>
        <taxon>Dikarya</taxon>
        <taxon>Basidiomycota</taxon>
        <taxon>Agaricomycotina</taxon>
        <taxon>Agaricomycetes</taxon>
        <taxon>Agaricomycetidae</taxon>
        <taxon>Boletales</taxon>
        <taxon>Sclerodermatineae</taxon>
        <taxon>Sclerodermataceae</taxon>
        <taxon>Scleroderma</taxon>
    </lineage>
</organism>
<sequence>MTRSSKALRSLLLFCICGNRITAATQSNYRLFYEVLCDKKVPIAFVITHLERERRMEDWWERNEAKILTYGIRSCGHVCITGLGDKDQKYKQSKDAMLPLLSQYDDRGKFSMPPESWFIRLLRWFAPLFTTSTPTA</sequence>
<evidence type="ECO:0000313" key="3">
    <source>
        <dbReference type="Proteomes" id="UP000053989"/>
    </source>
</evidence>
<dbReference type="STRING" id="1036808.A0A0C2ZQV8"/>
<keyword evidence="1" id="KW-0732">Signal</keyword>
<dbReference type="Proteomes" id="UP000053989">
    <property type="component" value="Unassembled WGS sequence"/>
</dbReference>
<dbReference type="AlphaFoldDB" id="A0A0C2ZQV8"/>
<dbReference type="InParanoid" id="A0A0C2ZQV8"/>
<reference evidence="2 3" key="1">
    <citation type="submission" date="2014-04" db="EMBL/GenBank/DDBJ databases">
        <authorList>
            <consortium name="DOE Joint Genome Institute"/>
            <person name="Kuo A."/>
            <person name="Kohler A."/>
            <person name="Nagy L.G."/>
            <person name="Floudas D."/>
            <person name="Copeland A."/>
            <person name="Barry K.W."/>
            <person name="Cichocki N."/>
            <person name="Veneault-Fourrey C."/>
            <person name="LaButti K."/>
            <person name="Lindquist E.A."/>
            <person name="Lipzen A."/>
            <person name="Lundell T."/>
            <person name="Morin E."/>
            <person name="Murat C."/>
            <person name="Sun H."/>
            <person name="Tunlid A."/>
            <person name="Henrissat B."/>
            <person name="Grigoriev I.V."/>
            <person name="Hibbett D.S."/>
            <person name="Martin F."/>
            <person name="Nordberg H.P."/>
            <person name="Cantor M.N."/>
            <person name="Hua S.X."/>
        </authorList>
    </citation>
    <scope>NUCLEOTIDE SEQUENCE [LARGE SCALE GENOMIC DNA]</scope>
    <source>
        <strain evidence="2 3">Foug A</strain>
    </source>
</reference>
<protein>
    <submittedName>
        <fullName evidence="2">Uncharacterized protein</fullName>
    </submittedName>
</protein>
<reference evidence="3" key="2">
    <citation type="submission" date="2015-01" db="EMBL/GenBank/DDBJ databases">
        <title>Evolutionary Origins and Diversification of the Mycorrhizal Mutualists.</title>
        <authorList>
            <consortium name="DOE Joint Genome Institute"/>
            <consortium name="Mycorrhizal Genomics Consortium"/>
            <person name="Kohler A."/>
            <person name="Kuo A."/>
            <person name="Nagy L.G."/>
            <person name="Floudas D."/>
            <person name="Copeland A."/>
            <person name="Barry K.W."/>
            <person name="Cichocki N."/>
            <person name="Veneault-Fourrey C."/>
            <person name="LaButti K."/>
            <person name="Lindquist E.A."/>
            <person name="Lipzen A."/>
            <person name="Lundell T."/>
            <person name="Morin E."/>
            <person name="Murat C."/>
            <person name="Riley R."/>
            <person name="Ohm R."/>
            <person name="Sun H."/>
            <person name="Tunlid A."/>
            <person name="Henrissat B."/>
            <person name="Grigoriev I.V."/>
            <person name="Hibbett D.S."/>
            <person name="Martin F."/>
        </authorList>
    </citation>
    <scope>NUCLEOTIDE SEQUENCE [LARGE SCALE GENOMIC DNA]</scope>
    <source>
        <strain evidence="3">Foug A</strain>
    </source>
</reference>
<dbReference type="EMBL" id="KN822143">
    <property type="protein sequence ID" value="KIM54992.1"/>
    <property type="molecule type" value="Genomic_DNA"/>
</dbReference>
<feature type="chain" id="PRO_5002172114" evidence="1">
    <location>
        <begin position="24"/>
        <end position="136"/>
    </location>
</feature>
<dbReference type="HOGENOM" id="CLU_1876643_0_0_1"/>